<evidence type="ECO:0000313" key="3">
    <source>
        <dbReference type="Proteomes" id="UP000036987"/>
    </source>
</evidence>
<evidence type="ECO:0000256" key="1">
    <source>
        <dbReference type="SAM" id="Phobius"/>
    </source>
</evidence>
<proteinExistence type="predicted"/>
<dbReference type="PANTHER" id="PTHR35999:SF1">
    <property type="entry name" value="MITOCHONDRIAL IMPORT RECEPTOR SUBUNIT TOM6 HOMOLOG"/>
    <property type="match status" value="1"/>
</dbReference>
<comment type="caution">
    <text evidence="2">The sequence shown here is derived from an EMBL/GenBank/DDBJ whole genome shotgun (WGS) entry which is preliminary data.</text>
</comment>
<dbReference type="Proteomes" id="UP000036987">
    <property type="component" value="Unassembled WGS sequence"/>
</dbReference>
<dbReference type="AlphaFoldDB" id="A0A0K9NTH2"/>
<keyword evidence="1" id="KW-0472">Membrane</keyword>
<keyword evidence="1" id="KW-1133">Transmembrane helix</keyword>
<dbReference type="OMA" id="WVAAIRV"/>
<dbReference type="STRING" id="29655.A0A0K9NTH2"/>
<sequence>MFLGGIPRRPEKGAAYKQLRTHIAIMGVWVAIIRVTPYVLHFLSKEDELKLEL</sequence>
<organism evidence="2 3">
    <name type="scientific">Zostera marina</name>
    <name type="common">Eelgrass</name>
    <dbReference type="NCBI Taxonomy" id="29655"/>
    <lineage>
        <taxon>Eukaryota</taxon>
        <taxon>Viridiplantae</taxon>
        <taxon>Streptophyta</taxon>
        <taxon>Embryophyta</taxon>
        <taxon>Tracheophyta</taxon>
        <taxon>Spermatophyta</taxon>
        <taxon>Magnoliopsida</taxon>
        <taxon>Liliopsida</taxon>
        <taxon>Zosteraceae</taxon>
        <taxon>Zostera</taxon>
    </lineage>
</organism>
<keyword evidence="3" id="KW-1185">Reference proteome</keyword>
<dbReference type="GO" id="GO:0005742">
    <property type="term" value="C:mitochondrial outer membrane translocase complex"/>
    <property type="evidence" value="ECO:0007669"/>
    <property type="project" value="InterPro"/>
</dbReference>
<dbReference type="InterPro" id="IPR034554">
    <property type="entry name" value="TOM6_plants"/>
</dbReference>
<name>A0A0K9NTH2_ZOSMR</name>
<gene>
    <name evidence="2" type="ORF">ZOSMA_6G01740</name>
</gene>
<dbReference type="EMBL" id="LFYR01001803">
    <property type="protein sequence ID" value="KMZ59240.1"/>
    <property type="molecule type" value="Genomic_DNA"/>
</dbReference>
<dbReference type="OrthoDB" id="1912883at2759"/>
<protein>
    <recommendedName>
        <fullName evidence="4">Mitochondrial import receptor subunit TOM6-like protein</fullName>
    </recommendedName>
</protein>
<feature type="transmembrane region" description="Helical" evidence="1">
    <location>
        <begin position="21"/>
        <end position="43"/>
    </location>
</feature>
<keyword evidence="1" id="KW-0812">Transmembrane</keyword>
<accession>A0A0K9NTH2</accession>
<reference evidence="3" key="1">
    <citation type="journal article" date="2016" name="Nature">
        <title>The genome of the seagrass Zostera marina reveals angiosperm adaptation to the sea.</title>
        <authorList>
            <person name="Olsen J.L."/>
            <person name="Rouze P."/>
            <person name="Verhelst B."/>
            <person name="Lin Y.-C."/>
            <person name="Bayer T."/>
            <person name="Collen J."/>
            <person name="Dattolo E."/>
            <person name="De Paoli E."/>
            <person name="Dittami S."/>
            <person name="Maumus F."/>
            <person name="Michel G."/>
            <person name="Kersting A."/>
            <person name="Lauritano C."/>
            <person name="Lohaus R."/>
            <person name="Toepel M."/>
            <person name="Tonon T."/>
            <person name="Vanneste K."/>
            <person name="Amirebrahimi M."/>
            <person name="Brakel J."/>
            <person name="Bostroem C."/>
            <person name="Chovatia M."/>
            <person name="Grimwood J."/>
            <person name="Jenkins J.W."/>
            <person name="Jueterbock A."/>
            <person name="Mraz A."/>
            <person name="Stam W.T."/>
            <person name="Tice H."/>
            <person name="Bornberg-Bauer E."/>
            <person name="Green P.J."/>
            <person name="Pearson G.A."/>
            <person name="Procaccini G."/>
            <person name="Duarte C.M."/>
            <person name="Schmutz J."/>
            <person name="Reusch T.B.H."/>
            <person name="Van de Peer Y."/>
        </authorList>
    </citation>
    <scope>NUCLEOTIDE SEQUENCE [LARGE SCALE GENOMIC DNA]</scope>
    <source>
        <strain evidence="3">cv. Finnish</strain>
    </source>
</reference>
<evidence type="ECO:0008006" key="4">
    <source>
        <dbReference type="Google" id="ProtNLM"/>
    </source>
</evidence>
<dbReference type="PANTHER" id="PTHR35999">
    <property type="entry name" value="MITOCHONDRIAL IMPORT RECEPTOR SUBUNIT TOM6 HOMOLOG"/>
    <property type="match status" value="1"/>
</dbReference>
<evidence type="ECO:0000313" key="2">
    <source>
        <dbReference type="EMBL" id="KMZ59240.1"/>
    </source>
</evidence>